<dbReference type="EMBL" id="WSSB01000002">
    <property type="protein sequence ID" value="MXR36076.1"/>
    <property type="molecule type" value="Genomic_DNA"/>
</dbReference>
<evidence type="ECO:0000256" key="1">
    <source>
        <dbReference type="SAM" id="SignalP"/>
    </source>
</evidence>
<evidence type="ECO:0000313" key="2">
    <source>
        <dbReference type="EMBL" id="MXR36076.1"/>
    </source>
</evidence>
<keyword evidence="3" id="KW-1185">Reference proteome</keyword>
<dbReference type="Proteomes" id="UP000467214">
    <property type="component" value="Unassembled WGS sequence"/>
</dbReference>
<comment type="caution">
    <text evidence="2">The sequence shown here is derived from an EMBL/GenBank/DDBJ whole genome shotgun (WGS) entry which is preliminary data.</text>
</comment>
<evidence type="ECO:0000313" key="3">
    <source>
        <dbReference type="Proteomes" id="UP000467214"/>
    </source>
</evidence>
<sequence length="105" mass="10640">MKKTSRLTSLLLVTLLLSACQTMMAPTVRNNVAAYGAQWFANAGHPLAGPLACENAGNTNTLVCQGTTASGKAATMSGVIPSAENAGAPFIGTVGGNRVFTANMP</sequence>
<feature type="signal peptide" evidence="1">
    <location>
        <begin position="1"/>
        <end position="25"/>
    </location>
</feature>
<accession>A0A845BP69</accession>
<reference evidence="2 3" key="1">
    <citation type="submission" date="2019-12" db="EMBL/GenBank/DDBJ databases">
        <title>Neisseriaceae gen. nov. sp. Genome sequencing and assembly.</title>
        <authorList>
            <person name="Liu Z."/>
            <person name="Li A."/>
        </authorList>
    </citation>
    <scope>NUCLEOTIDE SEQUENCE [LARGE SCALE GENOMIC DNA]</scope>
    <source>
        <strain evidence="2 3">B2N2-7</strain>
    </source>
</reference>
<dbReference type="RefSeq" id="WP_124735087.1">
    <property type="nucleotide sequence ID" value="NZ_WSSB01000002.1"/>
</dbReference>
<dbReference type="PROSITE" id="PS51257">
    <property type="entry name" value="PROKAR_LIPOPROTEIN"/>
    <property type="match status" value="1"/>
</dbReference>
<organism evidence="2 3">
    <name type="scientific">Craterilacuibacter sinensis</name>
    <dbReference type="NCBI Taxonomy" id="2686017"/>
    <lineage>
        <taxon>Bacteria</taxon>
        <taxon>Pseudomonadati</taxon>
        <taxon>Pseudomonadota</taxon>
        <taxon>Betaproteobacteria</taxon>
        <taxon>Neisseriales</taxon>
        <taxon>Neisseriaceae</taxon>
        <taxon>Craterilacuibacter</taxon>
    </lineage>
</organism>
<protein>
    <recommendedName>
        <fullName evidence="4">Lipoprotein</fullName>
    </recommendedName>
</protein>
<proteinExistence type="predicted"/>
<name>A0A845BP69_9NEIS</name>
<gene>
    <name evidence="2" type="ORF">GQF02_03680</name>
</gene>
<dbReference type="AlphaFoldDB" id="A0A845BP69"/>
<keyword evidence="1" id="KW-0732">Signal</keyword>
<feature type="chain" id="PRO_5032524900" description="Lipoprotein" evidence="1">
    <location>
        <begin position="26"/>
        <end position="105"/>
    </location>
</feature>
<evidence type="ECO:0008006" key="4">
    <source>
        <dbReference type="Google" id="ProtNLM"/>
    </source>
</evidence>